<dbReference type="PROSITE" id="PS50002">
    <property type="entry name" value="SH3"/>
    <property type="match status" value="1"/>
</dbReference>
<dbReference type="SUPFAM" id="SSF103657">
    <property type="entry name" value="BAR/IMD domain-like"/>
    <property type="match status" value="1"/>
</dbReference>
<evidence type="ECO:0000256" key="2">
    <source>
        <dbReference type="PROSITE-ProRule" id="PRU00192"/>
    </source>
</evidence>
<dbReference type="GO" id="GO:0008289">
    <property type="term" value="F:lipid binding"/>
    <property type="evidence" value="ECO:0007669"/>
    <property type="project" value="TreeGrafter"/>
</dbReference>
<dbReference type="PANTHER" id="PTHR47174">
    <property type="entry name" value="BRIDGING INTEGRATOR 3"/>
    <property type="match status" value="1"/>
</dbReference>
<dbReference type="GO" id="GO:1990528">
    <property type="term" value="C:Rvs161p-Rvs167p complex"/>
    <property type="evidence" value="ECO:0007669"/>
    <property type="project" value="TreeGrafter"/>
</dbReference>
<dbReference type="Gene3D" id="2.30.30.40">
    <property type="entry name" value="SH3 Domains"/>
    <property type="match status" value="1"/>
</dbReference>
<accession>A0AAD4F1N5</accession>
<evidence type="ECO:0000256" key="3">
    <source>
        <dbReference type="SAM" id="Coils"/>
    </source>
</evidence>
<dbReference type="EMBL" id="JAHCVI010000001">
    <property type="protein sequence ID" value="KAG7291494.1"/>
    <property type="molecule type" value="Genomic_DNA"/>
</dbReference>
<feature type="domain" description="BAR" evidence="6">
    <location>
        <begin position="7"/>
        <end position="241"/>
    </location>
</feature>
<dbReference type="AlphaFoldDB" id="A0AAD4F1N5"/>
<dbReference type="InterPro" id="IPR027267">
    <property type="entry name" value="AH/BAR_dom_sf"/>
</dbReference>
<evidence type="ECO:0000256" key="4">
    <source>
        <dbReference type="SAM" id="MobiDB-lite"/>
    </source>
</evidence>
<dbReference type="PRINTS" id="PR00452">
    <property type="entry name" value="SH3DOMAIN"/>
</dbReference>
<feature type="coiled-coil region" evidence="3">
    <location>
        <begin position="132"/>
        <end position="159"/>
    </location>
</feature>
<evidence type="ECO:0000259" key="5">
    <source>
        <dbReference type="PROSITE" id="PS50002"/>
    </source>
</evidence>
<name>A0AAD4F1N5_9PEZI</name>
<dbReference type="CDD" id="cd07599">
    <property type="entry name" value="BAR_Rvs167p"/>
    <property type="match status" value="1"/>
</dbReference>
<dbReference type="GO" id="GO:0097320">
    <property type="term" value="P:plasma membrane tubulation"/>
    <property type="evidence" value="ECO:0007669"/>
    <property type="project" value="TreeGrafter"/>
</dbReference>
<protein>
    <recommendedName>
        <fullName evidence="9">SH3 domain signaling protein</fullName>
    </recommendedName>
</protein>
<dbReference type="Gene3D" id="1.20.1270.60">
    <property type="entry name" value="Arfaptin homology (AH) domain/BAR domain"/>
    <property type="match status" value="1"/>
</dbReference>
<keyword evidence="3" id="KW-0175">Coiled coil</keyword>
<evidence type="ECO:0008006" key="9">
    <source>
        <dbReference type="Google" id="ProtNLM"/>
    </source>
</evidence>
<dbReference type="GO" id="GO:0051666">
    <property type="term" value="P:actin cortical patch localization"/>
    <property type="evidence" value="ECO:0007669"/>
    <property type="project" value="InterPro"/>
</dbReference>
<dbReference type="InterPro" id="IPR046982">
    <property type="entry name" value="BIN3/RVS161-like"/>
</dbReference>
<feature type="domain" description="SH3" evidence="5">
    <location>
        <begin position="414"/>
        <end position="473"/>
    </location>
</feature>
<comment type="caution">
    <text evidence="7">The sequence shown here is derived from an EMBL/GenBank/DDBJ whole genome shotgun (WGS) entry which is preliminary data.</text>
</comment>
<feature type="compositionally biased region" description="Polar residues" evidence="4">
    <location>
        <begin position="276"/>
        <end position="296"/>
    </location>
</feature>
<dbReference type="SMART" id="SM00326">
    <property type="entry name" value="SH3"/>
    <property type="match status" value="1"/>
</dbReference>
<dbReference type="Pfam" id="PF03114">
    <property type="entry name" value="BAR"/>
    <property type="match status" value="1"/>
</dbReference>
<feature type="region of interest" description="Disordered" evidence="4">
    <location>
        <begin position="384"/>
        <end position="412"/>
    </location>
</feature>
<dbReference type="InterPro" id="IPR036028">
    <property type="entry name" value="SH3-like_dom_sf"/>
</dbReference>
<keyword evidence="8" id="KW-1185">Reference proteome</keyword>
<dbReference type="Pfam" id="PF00018">
    <property type="entry name" value="SH3_1"/>
    <property type="match status" value="1"/>
</dbReference>
<dbReference type="InterPro" id="IPR004148">
    <property type="entry name" value="BAR_dom"/>
</dbReference>
<dbReference type="SUPFAM" id="SSF50044">
    <property type="entry name" value="SH3-domain"/>
    <property type="match status" value="1"/>
</dbReference>
<dbReference type="Proteomes" id="UP001197093">
    <property type="component" value="Unassembled WGS sequence"/>
</dbReference>
<dbReference type="GO" id="GO:0031097">
    <property type="term" value="C:medial cortex"/>
    <property type="evidence" value="ECO:0007669"/>
    <property type="project" value="TreeGrafter"/>
</dbReference>
<feature type="region of interest" description="Disordered" evidence="4">
    <location>
        <begin position="276"/>
        <end position="338"/>
    </location>
</feature>
<evidence type="ECO:0000313" key="8">
    <source>
        <dbReference type="Proteomes" id="UP001197093"/>
    </source>
</evidence>
<dbReference type="PROSITE" id="PS51021">
    <property type="entry name" value="BAR"/>
    <property type="match status" value="1"/>
</dbReference>
<dbReference type="InterPro" id="IPR001452">
    <property type="entry name" value="SH3_domain"/>
</dbReference>
<evidence type="ECO:0000313" key="7">
    <source>
        <dbReference type="EMBL" id="KAG7291494.1"/>
    </source>
</evidence>
<evidence type="ECO:0000259" key="6">
    <source>
        <dbReference type="PROSITE" id="PS51021"/>
    </source>
</evidence>
<dbReference type="FunFam" id="2.30.30.40:FF:000100">
    <property type="entry name" value="SH3 domain-containing YSC84-like protein 1"/>
    <property type="match status" value="1"/>
</dbReference>
<keyword evidence="1 2" id="KW-0728">SH3 domain</keyword>
<gene>
    <name evidence="7" type="ORF">NEMBOFW57_001513</name>
</gene>
<proteinExistence type="predicted"/>
<dbReference type="GO" id="GO:0006897">
    <property type="term" value="P:endocytosis"/>
    <property type="evidence" value="ECO:0007669"/>
    <property type="project" value="InterPro"/>
</dbReference>
<reference evidence="7" key="1">
    <citation type="submission" date="2023-02" db="EMBL/GenBank/DDBJ databases">
        <authorList>
            <person name="Palmer J.M."/>
        </authorList>
    </citation>
    <scope>NUCLEOTIDE SEQUENCE</scope>
    <source>
        <strain evidence="7">FW57</strain>
    </source>
</reference>
<dbReference type="GO" id="GO:0030479">
    <property type="term" value="C:actin cortical patch"/>
    <property type="evidence" value="ECO:0007669"/>
    <property type="project" value="TreeGrafter"/>
</dbReference>
<organism evidence="7 8">
    <name type="scientific">Staphylotrichum longicolle</name>
    <dbReference type="NCBI Taxonomy" id="669026"/>
    <lineage>
        <taxon>Eukaryota</taxon>
        <taxon>Fungi</taxon>
        <taxon>Dikarya</taxon>
        <taxon>Ascomycota</taxon>
        <taxon>Pezizomycotina</taxon>
        <taxon>Sordariomycetes</taxon>
        <taxon>Sordariomycetidae</taxon>
        <taxon>Sordariales</taxon>
        <taxon>Chaetomiaceae</taxon>
        <taxon>Staphylotrichum</taxon>
    </lineage>
</organism>
<dbReference type="GO" id="GO:0043332">
    <property type="term" value="C:mating projection tip"/>
    <property type="evidence" value="ECO:0007669"/>
    <property type="project" value="TreeGrafter"/>
</dbReference>
<dbReference type="PANTHER" id="PTHR47174:SF2">
    <property type="entry name" value="SH3 DOMAIN SIGNALLING PROTEIN (AFU_ORTHOLOGUE AFUA_5G07670)"/>
    <property type="match status" value="1"/>
</dbReference>
<sequence>MQSMQRQFGKLWNKGPGENAKVAVLLNDYEDADNVLAKIIDNAKMWRDSWAALVSHQLQVVTEYEGLYDPIVGASDGQSRQAVPTPPLQLERTFKLKKAYTELKSELLEEMILIEDHVLKPATDARNCIAPIRKTIKKRENKRVDYEKAQERALKLQRKPGRTPKEDAALVKADAEMSRAADEFGIADDHLRETLPPIISATFSLVTPLISNLVLLQNRLLGLYYTTLHGYCEEFGFPSPPPPMEDVITTWNGAFAPIRSEVESISFISRGKAVQQPMSAGNGLPQSPAQTPTNGPRRTASGLIPARPQARTLRTPSMPVEGRTSPAPSYKPPSHANATDFTTATILGGSAVNRSTPNGLSAQHDYFGAAHSPAPSRSPVVSPMPNGGGGGINGLAAKKKPPPPPPPKRITTPKPAEWVVALYAFASQGSGDLSFQRGDKIKVVKRTGTDQDWWVGELRGVQGNFPANYCKLL</sequence>
<evidence type="ECO:0000256" key="1">
    <source>
        <dbReference type="ARBA" id="ARBA00022443"/>
    </source>
</evidence>